<dbReference type="Pfam" id="PF03808">
    <property type="entry name" value="Glyco_tran_WecG"/>
    <property type="match status" value="1"/>
</dbReference>
<dbReference type="PANTHER" id="PTHR34136">
    <property type="match status" value="1"/>
</dbReference>
<protein>
    <submittedName>
        <fullName evidence="3">WecB/TagA/CpsF family glycosyltransferase</fullName>
    </submittedName>
</protein>
<sequence>MKPVKLLNIEIDNLSMKELLEKLTHAGGFVVTPNIDHLVKLQNDLELLKAYKIAEYRVCDSKILQYISKILGNPITEKISGSDLFPAFYQYNKNNEKVKIFLLGAEAGVAEKAKIKINQQVEREIVVDTYSPDFGFEKDELECEKILDKINKSGATVLAVGLGAPKQEKWIAKYKNQLVNVKVFLGIGATIDFEAGCVRRSPKWMSQVGLEWLFRLASEPQRLWRRYLVESLPFFGYVIQQKLNHYQFSWLLELQSLPLGLRLKKAGLISAEQLQAALEIKEQQRHRLLGEIIVEKGWVSPEVIDFFAKELDDLIESQQALRLGEYLGKANILTTKQISSILNEQSLTGKRFGEIAVKKGWVKPETIDWFLCLQQVGKYQPQSTSIVFNSNKKNKNPVPQSYKTALITGLIMLLTANNYLSH</sequence>
<evidence type="ECO:0000256" key="2">
    <source>
        <dbReference type="ARBA" id="ARBA00022679"/>
    </source>
</evidence>
<dbReference type="InterPro" id="IPR037257">
    <property type="entry name" value="T2SS_E_N_sf"/>
</dbReference>
<gene>
    <name evidence="3" type="ORF">DSM107014_02335</name>
</gene>
<dbReference type="GO" id="GO:0016758">
    <property type="term" value="F:hexosyltransferase activity"/>
    <property type="evidence" value="ECO:0007669"/>
    <property type="project" value="TreeGrafter"/>
</dbReference>
<proteinExistence type="predicted"/>
<evidence type="ECO:0000256" key="1">
    <source>
        <dbReference type="ARBA" id="ARBA00022676"/>
    </source>
</evidence>
<dbReference type="EMBL" id="JADQBC010000010">
    <property type="protein sequence ID" value="MBR8826736.1"/>
    <property type="molecule type" value="Genomic_DNA"/>
</dbReference>
<dbReference type="Proteomes" id="UP000767446">
    <property type="component" value="Unassembled WGS sequence"/>
</dbReference>
<dbReference type="AlphaFoldDB" id="A0A941JRC7"/>
<dbReference type="SUPFAM" id="SSF160246">
    <property type="entry name" value="EspE N-terminal domain-like"/>
    <property type="match status" value="2"/>
</dbReference>
<dbReference type="InterPro" id="IPR004629">
    <property type="entry name" value="WecG_TagA_CpsF"/>
</dbReference>
<accession>A0A941JRC7</accession>
<reference evidence="3" key="1">
    <citation type="submission" date="2021-02" db="EMBL/GenBank/DDBJ databases">
        <title>Metagenome analyses of Stigonema ocellatum DSM 106950, Chlorogloea purpurea SAG 13.99 and Gomphosphaeria aponina DSM 107014.</title>
        <authorList>
            <person name="Marter P."/>
            <person name="Huang S."/>
        </authorList>
    </citation>
    <scope>NUCLEOTIDE SEQUENCE</scope>
    <source>
        <strain evidence="3">JP213</strain>
    </source>
</reference>
<name>A0A941JRC7_9CHRO</name>
<evidence type="ECO:0000313" key="4">
    <source>
        <dbReference type="Proteomes" id="UP000767446"/>
    </source>
</evidence>
<comment type="caution">
    <text evidence="3">The sequence shown here is derived from an EMBL/GenBank/DDBJ whole genome shotgun (WGS) entry which is preliminary data.</text>
</comment>
<evidence type="ECO:0000313" key="3">
    <source>
        <dbReference type="EMBL" id="MBR8826736.1"/>
    </source>
</evidence>
<dbReference type="NCBIfam" id="TIGR00696">
    <property type="entry name" value="wecG_tagA_cpsF"/>
    <property type="match status" value="1"/>
</dbReference>
<dbReference type="CDD" id="cd06533">
    <property type="entry name" value="Glyco_transf_WecG_TagA"/>
    <property type="match status" value="1"/>
</dbReference>
<dbReference type="PANTHER" id="PTHR34136:SF1">
    <property type="entry name" value="UDP-N-ACETYL-D-MANNOSAMINURONIC ACID TRANSFERASE"/>
    <property type="match status" value="1"/>
</dbReference>
<keyword evidence="2" id="KW-0808">Transferase</keyword>
<organism evidence="3 4">
    <name type="scientific">Gomphosphaeria aponina SAG 52.96 = DSM 107014</name>
    <dbReference type="NCBI Taxonomy" id="1521640"/>
    <lineage>
        <taxon>Bacteria</taxon>
        <taxon>Bacillati</taxon>
        <taxon>Cyanobacteriota</taxon>
        <taxon>Cyanophyceae</taxon>
        <taxon>Oscillatoriophycideae</taxon>
        <taxon>Chroococcales</taxon>
        <taxon>Gomphosphaeriaceae</taxon>
        <taxon>Gomphosphaeria</taxon>
    </lineage>
</organism>
<keyword evidence="1" id="KW-0328">Glycosyltransferase</keyword>